<gene>
    <name evidence="2" type="ORF">GJ744_003405</name>
</gene>
<feature type="compositionally biased region" description="Basic and acidic residues" evidence="1">
    <location>
        <begin position="46"/>
        <end position="77"/>
    </location>
</feature>
<accession>A0A8H7AAS1</accession>
<keyword evidence="3" id="KW-1185">Reference proteome</keyword>
<dbReference type="Proteomes" id="UP000606974">
    <property type="component" value="Unassembled WGS sequence"/>
</dbReference>
<organism evidence="2 3">
    <name type="scientific">Endocarpon pusillum</name>
    <dbReference type="NCBI Taxonomy" id="364733"/>
    <lineage>
        <taxon>Eukaryota</taxon>
        <taxon>Fungi</taxon>
        <taxon>Dikarya</taxon>
        <taxon>Ascomycota</taxon>
        <taxon>Pezizomycotina</taxon>
        <taxon>Eurotiomycetes</taxon>
        <taxon>Chaetothyriomycetidae</taxon>
        <taxon>Verrucariales</taxon>
        <taxon>Verrucariaceae</taxon>
        <taxon>Endocarpon</taxon>
    </lineage>
</organism>
<dbReference type="AlphaFoldDB" id="A0A8H7AAS1"/>
<comment type="caution">
    <text evidence="2">The sequence shown here is derived from an EMBL/GenBank/DDBJ whole genome shotgun (WGS) entry which is preliminary data.</text>
</comment>
<feature type="region of interest" description="Disordered" evidence="1">
    <location>
        <begin position="1"/>
        <end position="77"/>
    </location>
</feature>
<reference evidence="2" key="1">
    <citation type="submission" date="2020-02" db="EMBL/GenBank/DDBJ databases">
        <authorList>
            <person name="Palmer J.M."/>
        </authorList>
    </citation>
    <scope>NUCLEOTIDE SEQUENCE</scope>
    <source>
        <strain evidence="2">EPUS1.4</strain>
        <tissue evidence="2">Thallus</tissue>
    </source>
</reference>
<evidence type="ECO:0000313" key="3">
    <source>
        <dbReference type="Proteomes" id="UP000606974"/>
    </source>
</evidence>
<proteinExistence type="predicted"/>
<evidence type="ECO:0000313" key="2">
    <source>
        <dbReference type="EMBL" id="KAF7503676.1"/>
    </source>
</evidence>
<name>A0A8H7AAS1_9EURO</name>
<protein>
    <submittedName>
        <fullName evidence="2">Uncharacterized protein</fullName>
    </submittedName>
</protein>
<feature type="compositionally biased region" description="Polar residues" evidence="1">
    <location>
        <begin position="17"/>
        <end position="32"/>
    </location>
</feature>
<evidence type="ECO:0000256" key="1">
    <source>
        <dbReference type="SAM" id="MobiDB-lite"/>
    </source>
</evidence>
<dbReference type="EMBL" id="JAACFV010000167">
    <property type="protein sequence ID" value="KAF7503676.1"/>
    <property type="molecule type" value="Genomic_DNA"/>
</dbReference>
<sequence length="77" mass="8445">MTAQKRKFARDDDEATDVNTSSRRQKGQSSSMAAGRPTPDSGLGKEPVKERPPQVTASDEKFGTTECRPRQAESGKY</sequence>